<dbReference type="GO" id="GO:0015847">
    <property type="term" value="P:putrescine transport"/>
    <property type="evidence" value="ECO:0007669"/>
    <property type="project" value="UniProtKB-ARBA"/>
</dbReference>
<dbReference type="FunFam" id="3.40.50.300:FF:000133">
    <property type="entry name" value="Spermidine/putrescine import ATP-binding protein PotA"/>
    <property type="match status" value="1"/>
</dbReference>
<dbReference type="Pfam" id="PF08402">
    <property type="entry name" value="TOBE_2"/>
    <property type="match status" value="1"/>
</dbReference>
<dbReference type="Proteomes" id="UP000193900">
    <property type="component" value="Unassembled WGS sequence"/>
</dbReference>
<keyword evidence="2 7" id="KW-1003">Cell membrane</keyword>
<keyword evidence="10" id="KW-1185">Reference proteome</keyword>
<dbReference type="EC" id="7.6.2.11" evidence="7"/>
<evidence type="ECO:0000256" key="6">
    <source>
        <dbReference type="ARBA" id="ARBA00023136"/>
    </source>
</evidence>
<evidence type="ECO:0000256" key="3">
    <source>
        <dbReference type="ARBA" id="ARBA00022741"/>
    </source>
</evidence>
<sequence length="368" mass="38882">MRDMTDDIAISLKAISKSYGGGVDAVSNLDLDIREGEFFSLLGPSGCGKTTTLRMIAGFEEPTAGRIGLGGRDVTWAPPHKRDMGLVFQNDALFPHRTVHQNVAFGLRMRRLPAAEIAARVAAALAQVQLTGFEARHPGQLSGGQQQRVALARAIVIRPRVLLCDEPLGALDRKLRASMQFELKELQRELGVTLIYVTHDQEEALTMSDRIAVMNGGRIEQVAAPDTIYNRPATRFVADFIGEATLLSGAVVRGAEGVHLALSGGLRLPLPGSMAPMAGAERTVAIRPERITFSGDGAGLPGHIVDANFLGTATLYKTRLDNGALALVRLPAASGEARPGPGDRVALSIPPDAIVPVASGPAADGDPA</sequence>
<dbReference type="Pfam" id="PF00005">
    <property type="entry name" value="ABC_tran"/>
    <property type="match status" value="1"/>
</dbReference>
<dbReference type="AlphaFoldDB" id="A0A1Y5RFH1"/>
<keyword evidence="5 7" id="KW-1278">Translocase</keyword>
<dbReference type="InterPro" id="IPR013611">
    <property type="entry name" value="Transp-assoc_OB_typ2"/>
</dbReference>
<evidence type="ECO:0000256" key="2">
    <source>
        <dbReference type="ARBA" id="ARBA00022475"/>
    </source>
</evidence>
<evidence type="ECO:0000259" key="8">
    <source>
        <dbReference type="PROSITE" id="PS50893"/>
    </source>
</evidence>
<dbReference type="PROSITE" id="PS50893">
    <property type="entry name" value="ABC_TRANSPORTER_2"/>
    <property type="match status" value="1"/>
</dbReference>
<evidence type="ECO:0000256" key="5">
    <source>
        <dbReference type="ARBA" id="ARBA00022967"/>
    </source>
</evidence>
<dbReference type="EMBL" id="FWFZ01000001">
    <property type="protein sequence ID" value="SLN15920.1"/>
    <property type="molecule type" value="Genomic_DNA"/>
</dbReference>
<dbReference type="GO" id="GO:0043190">
    <property type="term" value="C:ATP-binding cassette (ABC) transporter complex"/>
    <property type="evidence" value="ECO:0007669"/>
    <property type="project" value="InterPro"/>
</dbReference>
<dbReference type="GO" id="GO:0005524">
    <property type="term" value="F:ATP binding"/>
    <property type="evidence" value="ECO:0007669"/>
    <property type="project" value="UniProtKB-KW"/>
</dbReference>
<keyword evidence="4 7" id="KW-0067">ATP-binding</keyword>
<evidence type="ECO:0000313" key="9">
    <source>
        <dbReference type="EMBL" id="SLN15920.1"/>
    </source>
</evidence>
<organism evidence="9 10">
    <name type="scientific">Roseisalinus antarcticus</name>
    <dbReference type="NCBI Taxonomy" id="254357"/>
    <lineage>
        <taxon>Bacteria</taxon>
        <taxon>Pseudomonadati</taxon>
        <taxon>Pseudomonadota</taxon>
        <taxon>Alphaproteobacteria</taxon>
        <taxon>Rhodobacterales</taxon>
        <taxon>Roseobacteraceae</taxon>
        <taxon>Roseisalinus</taxon>
    </lineage>
</organism>
<evidence type="ECO:0000256" key="1">
    <source>
        <dbReference type="ARBA" id="ARBA00022448"/>
    </source>
</evidence>
<dbReference type="SMART" id="SM00382">
    <property type="entry name" value="AAA"/>
    <property type="match status" value="1"/>
</dbReference>
<comment type="catalytic activity">
    <reaction evidence="7">
        <text>ATP + H2O + polyamine-[polyamine-binding protein]Side 1 = ADP + phosphate + polyamineSide 2 + [polyamine-binding protein]Side 1.</text>
        <dbReference type="EC" id="7.6.2.11"/>
    </reaction>
</comment>
<dbReference type="InterPro" id="IPR050093">
    <property type="entry name" value="ABC_SmlMolc_Importer"/>
</dbReference>
<feature type="domain" description="ABC transporter" evidence="8">
    <location>
        <begin position="10"/>
        <end position="241"/>
    </location>
</feature>
<dbReference type="InterPro" id="IPR027417">
    <property type="entry name" value="P-loop_NTPase"/>
</dbReference>
<comment type="function">
    <text evidence="7">Part of the ABC transporter complex PotABCD involved in spermidine/putrescine import. Responsible for energy coupling to the transport system.</text>
</comment>
<accession>A0A1Y5RFH1</accession>
<dbReference type="InterPro" id="IPR005893">
    <property type="entry name" value="PotA-like"/>
</dbReference>
<dbReference type="PANTHER" id="PTHR42781">
    <property type="entry name" value="SPERMIDINE/PUTRESCINE IMPORT ATP-BINDING PROTEIN POTA"/>
    <property type="match status" value="1"/>
</dbReference>
<evidence type="ECO:0000256" key="7">
    <source>
        <dbReference type="RuleBase" id="RU364083"/>
    </source>
</evidence>
<dbReference type="InterPro" id="IPR003593">
    <property type="entry name" value="AAA+_ATPase"/>
</dbReference>
<dbReference type="PROSITE" id="PS00211">
    <property type="entry name" value="ABC_TRANSPORTER_1"/>
    <property type="match status" value="1"/>
</dbReference>
<dbReference type="RefSeq" id="WP_306372466.1">
    <property type="nucleotide sequence ID" value="NZ_FWFZ01000001.1"/>
</dbReference>
<comment type="similarity">
    <text evidence="7">Belongs to the ABC transporter superfamily. Spermidine/putrescine importer (TC 3.A.1.11.1) family.</text>
</comment>
<gene>
    <name evidence="9" type="primary">potA_2</name>
    <name evidence="7" type="synonym">potA</name>
    <name evidence="9" type="ORF">ROA7023_00237</name>
</gene>
<dbReference type="InterPro" id="IPR017871">
    <property type="entry name" value="ABC_transporter-like_CS"/>
</dbReference>
<dbReference type="Gene3D" id="2.40.50.100">
    <property type="match status" value="1"/>
</dbReference>
<name>A0A1Y5RFH1_9RHOB</name>
<dbReference type="Gene3D" id="3.40.50.300">
    <property type="entry name" value="P-loop containing nucleotide triphosphate hydrolases"/>
    <property type="match status" value="1"/>
</dbReference>
<keyword evidence="9" id="KW-0378">Hydrolase</keyword>
<keyword evidence="6 7" id="KW-0472">Membrane</keyword>
<proteinExistence type="inferred from homology"/>
<dbReference type="InterPro" id="IPR003439">
    <property type="entry name" value="ABC_transporter-like_ATP-bd"/>
</dbReference>
<keyword evidence="3 7" id="KW-0547">Nucleotide-binding</keyword>
<dbReference type="InterPro" id="IPR008995">
    <property type="entry name" value="Mo/tungstate-bd_C_term_dom"/>
</dbReference>
<reference evidence="9 10" key="1">
    <citation type="submission" date="2017-03" db="EMBL/GenBank/DDBJ databases">
        <authorList>
            <person name="Afonso C.L."/>
            <person name="Miller P.J."/>
            <person name="Scott M.A."/>
            <person name="Spackman E."/>
            <person name="Goraichik I."/>
            <person name="Dimitrov K.M."/>
            <person name="Suarez D.L."/>
            <person name="Swayne D.E."/>
        </authorList>
    </citation>
    <scope>NUCLEOTIDE SEQUENCE [LARGE SCALE GENOMIC DNA]</scope>
    <source>
        <strain evidence="9 10">CECT 7023</strain>
    </source>
</reference>
<comment type="subunit">
    <text evidence="7">The complex is composed of two ATP-binding proteins (PotA), two transmembrane proteins (PotB and PotC) and a solute-binding protein (PotD).</text>
</comment>
<keyword evidence="1 7" id="KW-0813">Transport</keyword>
<dbReference type="GO" id="GO:0015417">
    <property type="term" value="F:ABC-type polyamine transporter activity"/>
    <property type="evidence" value="ECO:0007669"/>
    <property type="project" value="UniProtKB-EC"/>
</dbReference>
<dbReference type="SUPFAM" id="SSF52540">
    <property type="entry name" value="P-loop containing nucleoside triphosphate hydrolases"/>
    <property type="match status" value="1"/>
</dbReference>
<evidence type="ECO:0000313" key="10">
    <source>
        <dbReference type="Proteomes" id="UP000193900"/>
    </source>
</evidence>
<dbReference type="NCBIfam" id="TIGR01187">
    <property type="entry name" value="potA"/>
    <property type="match status" value="1"/>
</dbReference>
<dbReference type="PANTHER" id="PTHR42781:SF4">
    <property type="entry name" value="SPERMIDINE_PUTRESCINE IMPORT ATP-BINDING PROTEIN POTA"/>
    <property type="match status" value="1"/>
</dbReference>
<dbReference type="GO" id="GO:0016887">
    <property type="term" value="F:ATP hydrolysis activity"/>
    <property type="evidence" value="ECO:0007669"/>
    <property type="project" value="InterPro"/>
</dbReference>
<dbReference type="SUPFAM" id="SSF50331">
    <property type="entry name" value="MOP-like"/>
    <property type="match status" value="1"/>
</dbReference>
<evidence type="ECO:0000256" key="4">
    <source>
        <dbReference type="ARBA" id="ARBA00022840"/>
    </source>
</evidence>
<protein>
    <recommendedName>
        <fullName evidence="7">Spermidine/putrescine import ATP-binding protein PotA</fullName>
        <ecNumber evidence="7">7.6.2.11</ecNumber>
    </recommendedName>
</protein>